<protein>
    <submittedName>
        <fullName evidence="3">AAA family ATPase</fullName>
    </submittedName>
    <submittedName>
        <fullName evidence="5">DNA repair exonuclease SbcCD ATPase subunit</fullName>
    </submittedName>
</protein>
<dbReference type="AlphaFoldDB" id="A0A1H0QX00"/>
<reference evidence="4" key="3">
    <citation type="submission" date="2017-01" db="EMBL/GenBank/DDBJ databases">
        <authorList>
            <person name="Mah S.A."/>
            <person name="Swanson W.J."/>
            <person name="Moy G.W."/>
            <person name="Vacquier V.D."/>
        </authorList>
    </citation>
    <scope>NUCLEOTIDE SEQUENCE [LARGE SCALE GENOMIC DNA]</scope>
    <source>
        <strain evidence="4">MT1</strain>
    </source>
</reference>
<evidence type="ECO:0000313" key="3">
    <source>
        <dbReference type="EMBL" id="KAB0482232.1"/>
    </source>
</evidence>
<dbReference type="Proteomes" id="UP000198549">
    <property type="component" value="Chromosome I"/>
</dbReference>
<keyword evidence="1" id="KW-0175">Coiled coil</keyword>
<reference evidence="3 8" key="4">
    <citation type="submission" date="2019-09" db="EMBL/GenBank/DDBJ databases">
        <title>Draft genome sequences of 48 bacterial type strains from the CCUG.</title>
        <authorList>
            <person name="Tunovic T."/>
            <person name="Pineiro-Iglesias B."/>
            <person name="Unosson C."/>
            <person name="Inganas E."/>
            <person name="Ohlen M."/>
            <person name="Cardew S."/>
            <person name="Jensie-Markopoulos S."/>
            <person name="Salva-Serra F."/>
            <person name="Jaen-Luchoro D."/>
            <person name="Karlsson R."/>
            <person name="Svensson-Stadler L."/>
            <person name="Chun J."/>
            <person name="Moore E."/>
        </authorList>
    </citation>
    <scope>NUCLEOTIDE SEQUENCE [LARGE SCALE GENOMIC DNA]</scope>
    <source>
        <strain evidence="3 8">CCUG 53116</strain>
    </source>
</reference>
<evidence type="ECO:0000313" key="5">
    <source>
        <dbReference type="EMBL" id="SDP21832.1"/>
    </source>
</evidence>
<dbReference type="Pfam" id="PF13476">
    <property type="entry name" value="AAA_23"/>
    <property type="match status" value="1"/>
</dbReference>
<dbReference type="Proteomes" id="UP000186756">
    <property type="component" value="Unassembled WGS sequence"/>
</dbReference>
<feature type="coiled-coil region" evidence="1">
    <location>
        <begin position="174"/>
        <end position="201"/>
    </location>
</feature>
<sequence length="1034" mass="113210">MSGIYLSKVKIKDFRTFGNFEISLPSGPGLTLITGTNGLGKSSFFDAIEWGLTGKIRRFERYNKNIEEDQYLPRRGALAGSHQVELGFSDGTTFARGSATSPESAAIIECLKNSEWGPVNDLGTYLAFTHFLGQAAQQRFTSREGHEQWSALKGPSGIERLEEVRQGLRGRSTQLAFTKRIDQEQNLLEDLQRQLAEWQGWSARLERLQQAASASGAHSPEELKASITELEREIGSITIVPLVVLEGASYSLRLNMLSKQIEETQRKLFDRRDSLESIGALPSRYVSLMADAQIDGPVLTSALAAVGAARVLVAESENASISSAIIADKQEKVVAAIKSDVELLELARHDLERKTQLEPLISVVKKDLRELLDLIGSHRSELTKIDQAIAYEGLAKNEQAQAQAVFDAACQIVGACANLKEVEASATSSVAAYQSALQESTQAINERESLIESREELVQQLGEADVALDAARRRSGEIEAAVARIALHIHEDDTVCPVCTTPFERGELRLIINAASSAVDAELVLAQASVENLNSDLRSLDHQIYQLDEIIEQVRLAKQRAQADAAKVDDIRRTISASLHVESTADLFDVSAANYTKSQSIRIVADEKLREASVATAGIRARQLVVNTELDAMVERQDYYVERMSVLEGELRNCSERLVARDMAGADAADLAARLGGEQVKLEAALKAQRLLDTVAEKTAADLITHRAGLTAAEQVLDQASSARKAAEQSAADIRDQWMTAGFELSPSEAGLEAARVATLSTLGHLDQIASRLSVLARENEATLLQQEIEVVRAAMSAAAGSDAVFADQVQYEAVLKERVKSARDALKLSKSTKVAVNKFTTGLKKEAIDFSTQFLVPLNRVIDDFNEAMLSAPGETIRFNAEHRVDATRFEMKLHSRDRIDNATLDRSLPPQIVLSEGQIAANGFSILCAASTAYPWSRWRALLLDDPLQHNDIIHTAAFVDVMRNMVELKGYQLIMSSHDRAESEFIARKFDAAGLPCSTVTLTAPSASGVQYDETSDNRVAARTRWNAMRQ</sequence>
<dbReference type="RefSeq" id="WP_075948629.1">
    <property type="nucleotide sequence ID" value="NZ_LT629709.1"/>
</dbReference>
<dbReference type="InterPro" id="IPR027417">
    <property type="entry name" value="P-loop_NTPase"/>
</dbReference>
<dbReference type="OrthoDB" id="7029750at2"/>
<dbReference type="GO" id="GO:0016887">
    <property type="term" value="F:ATP hydrolysis activity"/>
    <property type="evidence" value="ECO:0007669"/>
    <property type="project" value="InterPro"/>
</dbReference>
<evidence type="ECO:0000313" key="7">
    <source>
        <dbReference type="Proteomes" id="UP000198549"/>
    </source>
</evidence>
<evidence type="ECO:0000313" key="8">
    <source>
        <dbReference type="Proteomes" id="UP000460142"/>
    </source>
</evidence>
<feature type="coiled-coil region" evidence="1">
    <location>
        <begin position="710"/>
        <end position="737"/>
    </location>
</feature>
<dbReference type="GO" id="GO:0004527">
    <property type="term" value="F:exonuclease activity"/>
    <property type="evidence" value="ECO:0007669"/>
    <property type="project" value="UniProtKB-KW"/>
</dbReference>
<feature type="domain" description="Rad50/SbcC-type AAA" evidence="2">
    <location>
        <begin position="8"/>
        <end position="150"/>
    </location>
</feature>
<dbReference type="PANTHER" id="PTHR32114:SF2">
    <property type="entry name" value="ABC TRANSPORTER ABCH.3"/>
    <property type="match status" value="1"/>
</dbReference>
<name>A0A1H0QX00_PSERE</name>
<keyword evidence="6" id="KW-1185">Reference proteome</keyword>
<dbReference type="InterPro" id="IPR038729">
    <property type="entry name" value="Rad50/SbcC_AAA"/>
</dbReference>
<dbReference type="SUPFAM" id="SSF52540">
    <property type="entry name" value="P-loop containing nucleoside triphosphate hydrolases"/>
    <property type="match status" value="1"/>
</dbReference>
<organism evidence="5 7">
    <name type="scientific">Pseudomonas reinekei</name>
    <dbReference type="NCBI Taxonomy" id="395598"/>
    <lineage>
        <taxon>Bacteria</taxon>
        <taxon>Pseudomonadati</taxon>
        <taxon>Pseudomonadota</taxon>
        <taxon>Gammaproteobacteria</taxon>
        <taxon>Pseudomonadales</taxon>
        <taxon>Pseudomonadaceae</taxon>
        <taxon>Pseudomonas</taxon>
    </lineage>
</organism>
<proteinExistence type="predicted"/>
<evidence type="ECO:0000313" key="4">
    <source>
        <dbReference type="EMBL" id="OLU00056.1"/>
    </source>
</evidence>
<dbReference type="EMBL" id="VZPS01000020">
    <property type="protein sequence ID" value="KAB0482232.1"/>
    <property type="molecule type" value="Genomic_DNA"/>
</dbReference>
<dbReference type="PANTHER" id="PTHR32114">
    <property type="entry name" value="ABC TRANSPORTER ABCH.3"/>
    <property type="match status" value="1"/>
</dbReference>
<gene>
    <name evidence="4" type="ORF">BVK86_23140</name>
    <name evidence="3" type="ORF">F7R15_23400</name>
    <name evidence="5" type="ORF">SAMN04490202_3330</name>
</gene>
<evidence type="ECO:0000256" key="1">
    <source>
        <dbReference type="SAM" id="Coils"/>
    </source>
</evidence>
<keyword evidence="5" id="KW-0378">Hydrolase</keyword>
<accession>A0A1H0QX00</accession>
<dbReference type="Proteomes" id="UP000460142">
    <property type="component" value="Unassembled WGS sequence"/>
</dbReference>
<evidence type="ECO:0000259" key="2">
    <source>
        <dbReference type="Pfam" id="PF13476"/>
    </source>
</evidence>
<dbReference type="EMBL" id="MSTQ01000018">
    <property type="protein sequence ID" value="OLU00056.1"/>
    <property type="molecule type" value="Genomic_DNA"/>
</dbReference>
<dbReference type="GO" id="GO:0006302">
    <property type="term" value="P:double-strand break repair"/>
    <property type="evidence" value="ECO:0007669"/>
    <property type="project" value="InterPro"/>
</dbReference>
<reference evidence="5 7" key="1">
    <citation type="submission" date="2016-10" db="EMBL/GenBank/DDBJ databases">
        <authorList>
            <person name="de Groot N.N."/>
        </authorList>
    </citation>
    <scope>NUCLEOTIDE SEQUENCE [LARGE SCALE GENOMIC DNA]</scope>
    <source>
        <strain evidence="5 7">BS3776</strain>
    </source>
</reference>
<keyword evidence="5" id="KW-0269">Exonuclease</keyword>
<evidence type="ECO:0000313" key="6">
    <source>
        <dbReference type="Proteomes" id="UP000186756"/>
    </source>
</evidence>
<reference evidence="6" key="2">
    <citation type="submission" date="2017-01" db="EMBL/GenBank/DDBJ databases">
        <authorList>
            <person name="Poblete-Castro I."/>
        </authorList>
    </citation>
    <scope>NUCLEOTIDE SEQUENCE [LARGE SCALE GENOMIC DNA]</scope>
    <source>
        <strain evidence="6">DSM 18361 / CCUG 53116 / MT1</strain>
    </source>
</reference>
<dbReference type="EMBL" id="LT629709">
    <property type="protein sequence ID" value="SDP21832.1"/>
    <property type="molecule type" value="Genomic_DNA"/>
</dbReference>
<keyword evidence="5" id="KW-0540">Nuclease</keyword>
<dbReference type="Gene3D" id="3.40.50.300">
    <property type="entry name" value="P-loop containing nucleotide triphosphate hydrolases"/>
    <property type="match status" value="2"/>
</dbReference>